<gene>
    <name evidence="10" type="ORF">NT05LM_2332</name>
</gene>
<organism evidence="10 11">
    <name type="scientific">Listeria marthii FSL S4-120</name>
    <dbReference type="NCBI Taxonomy" id="702457"/>
    <lineage>
        <taxon>Bacteria</taxon>
        <taxon>Bacillati</taxon>
        <taxon>Bacillota</taxon>
        <taxon>Bacilli</taxon>
        <taxon>Bacillales</taxon>
        <taxon>Listeriaceae</taxon>
        <taxon>Listeria</taxon>
    </lineage>
</organism>
<evidence type="ECO:0000256" key="7">
    <source>
        <dbReference type="ARBA" id="ARBA00023061"/>
    </source>
</evidence>
<comment type="similarity">
    <text evidence="3 9">Belongs to the alpha-acetolactate decarboxylase family.</text>
</comment>
<keyword evidence="7 9" id="KW-0005">Acetoin biosynthesis</keyword>
<proteinExistence type="inferred from homology"/>
<dbReference type="EMBL" id="ADXF01000792">
    <property type="protein sequence ID" value="EFR87192.1"/>
    <property type="molecule type" value="Genomic_DNA"/>
</dbReference>
<dbReference type="SUPFAM" id="SSF117856">
    <property type="entry name" value="AF0104/ALDC/Ptd012-like"/>
    <property type="match status" value="1"/>
</dbReference>
<comment type="catalytic activity">
    <reaction evidence="1 9">
        <text>(2S)-2-acetolactate + H(+) = (R)-acetoin + CO2</text>
        <dbReference type="Rhea" id="RHEA:21580"/>
        <dbReference type="ChEBI" id="CHEBI:15378"/>
        <dbReference type="ChEBI" id="CHEBI:15686"/>
        <dbReference type="ChEBI" id="CHEBI:16526"/>
        <dbReference type="ChEBI" id="CHEBI:58476"/>
        <dbReference type="EC" id="4.1.1.5"/>
    </reaction>
</comment>
<evidence type="ECO:0000256" key="9">
    <source>
        <dbReference type="PIRNR" id="PIRNR001332"/>
    </source>
</evidence>
<keyword evidence="6 9" id="KW-0210">Decarboxylase</keyword>
<evidence type="ECO:0000256" key="3">
    <source>
        <dbReference type="ARBA" id="ARBA00007106"/>
    </source>
</evidence>
<sequence length="240" mass="26927">MMDAVRKNRLFQHSTMAALVGGLFSGTTSFKELLQHGDLGIGTLDQFDGELIILDGEAFQIRSDGQAYKVKPEDTTPYASTTFFDADTSFNVSEPTSKQAVEEKIAELVQGPNVFYAVKMTGNFRYVDTRVVPKQQRPYPPLIEAVKEQPTYHFEYITGTIVGFWTPAYISGIGVSGYHVHFIDDMRKIGGHVFDYEMLEGTVEVAQQTEFELQLPQTTEFLRSDLSTPDMLEQIEAAEN</sequence>
<evidence type="ECO:0000256" key="6">
    <source>
        <dbReference type="ARBA" id="ARBA00022793"/>
    </source>
</evidence>
<protein>
    <recommendedName>
        <fullName evidence="5 9">Alpha-acetolactate decarboxylase</fullName>
        <ecNumber evidence="4 9">4.1.1.5</ecNumber>
    </recommendedName>
</protein>
<dbReference type="PANTHER" id="PTHR35524">
    <property type="entry name" value="ALPHA-ACETOLACTATE DECARBOXYLASE"/>
    <property type="match status" value="1"/>
</dbReference>
<evidence type="ECO:0000256" key="2">
    <source>
        <dbReference type="ARBA" id="ARBA00005170"/>
    </source>
</evidence>
<evidence type="ECO:0000256" key="8">
    <source>
        <dbReference type="ARBA" id="ARBA00023239"/>
    </source>
</evidence>
<evidence type="ECO:0000256" key="1">
    <source>
        <dbReference type="ARBA" id="ARBA00001784"/>
    </source>
</evidence>
<dbReference type="EC" id="4.1.1.5" evidence="4 9"/>
<accession>A0ABN0BVW7</accession>
<evidence type="ECO:0000256" key="5">
    <source>
        <dbReference type="ARBA" id="ARBA00020164"/>
    </source>
</evidence>
<evidence type="ECO:0000256" key="4">
    <source>
        <dbReference type="ARBA" id="ARBA00013204"/>
    </source>
</evidence>
<dbReference type="PANTHER" id="PTHR35524:SF1">
    <property type="entry name" value="ALPHA-ACETOLACTATE DECARBOXYLASE"/>
    <property type="match status" value="1"/>
</dbReference>
<dbReference type="PIRSF" id="PIRSF001332">
    <property type="entry name" value="Acetolac_decarb"/>
    <property type="match status" value="1"/>
</dbReference>
<evidence type="ECO:0000313" key="11">
    <source>
        <dbReference type="Proteomes" id="UP000003412"/>
    </source>
</evidence>
<keyword evidence="8 9" id="KW-0456">Lyase</keyword>
<dbReference type="NCBIfam" id="TIGR01252">
    <property type="entry name" value="acetolac_decarb"/>
    <property type="match status" value="1"/>
</dbReference>
<reference evidence="10 11" key="1">
    <citation type="journal article" date="2010" name="Microbiol. Resour. Announc.">
        <title>Comparative genomics of the bacterial genus Listeria: Genome evolution is characterized by limited gene acquisition and limited gene loss.</title>
        <authorList>
            <person name="den Bakker H.C."/>
            <person name="Cummings C.A."/>
            <person name="Ferreira V."/>
            <person name="Vatta P."/>
            <person name="Orsi R.H."/>
            <person name="Degoricija L."/>
            <person name="Barker M."/>
            <person name="Petrauskene O."/>
            <person name="Furtado M.R."/>
            <person name="Wiedmann M."/>
        </authorList>
    </citation>
    <scope>NUCLEOTIDE SEQUENCE [LARGE SCALE GENOMIC DNA]</scope>
    <source>
        <strain evidence="10 11">FSL S4-120</strain>
    </source>
</reference>
<dbReference type="Pfam" id="PF03306">
    <property type="entry name" value="AAL_decarboxy"/>
    <property type="match status" value="1"/>
</dbReference>
<comment type="pathway">
    <text evidence="2 9">Polyol metabolism; (R,R)-butane-2,3-diol biosynthesis; (R,R)-butane-2,3-diol from pyruvate: step 2/3.</text>
</comment>
<dbReference type="CDD" id="cd17299">
    <property type="entry name" value="acetolactate_decarboxylase"/>
    <property type="match status" value="1"/>
</dbReference>
<comment type="caution">
    <text evidence="10">The sequence shown here is derived from an EMBL/GenBank/DDBJ whole genome shotgun (WGS) entry which is preliminary data.</text>
</comment>
<keyword evidence="11" id="KW-1185">Reference proteome</keyword>
<dbReference type="Proteomes" id="UP000003412">
    <property type="component" value="Chromosome"/>
</dbReference>
<name>A0ABN0BVW7_9LIST</name>
<dbReference type="Gene3D" id="3.30.1330.80">
    <property type="entry name" value="Hypothetical protein, similar to alpha- acetolactate decarboxylase, domain 2"/>
    <property type="match status" value="2"/>
</dbReference>
<evidence type="ECO:0000313" key="10">
    <source>
        <dbReference type="EMBL" id="EFR87192.1"/>
    </source>
</evidence>
<dbReference type="InterPro" id="IPR005128">
    <property type="entry name" value="Acetolactate_a_deCO2ase"/>
</dbReference>